<dbReference type="SUPFAM" id="SSF81901">
    <property type="entry name" value="HCP-like"/>
    <property type="match status" value="1"/>
</dbReference>
<dbReference type="Gene3D" id="3.90.176.10">
    <property type="entry name" value="Toxin ADP-ribosyltransferase, Chain A, domain 1"/>
    <property type="match status" value="1"/>
</dbReference>
<feature type="repeat" description="TPR" evidence="1">
    <location>
        <begin position="787"/>
        <end position="820"/>
    </location>
</feature>
<reference evidence="3" key="1">
    <citation type="submission" date="2021-02" db="EMBL/GenBank/DDBJ databases">
        <authorList>
            <person name="Nowell W R."/>
        </authorList>
    </citation>
    <scope>NUCLEOTIDE SEQUENCE</scope>
</reference>
<evidence type="ECO:0000313" key="3">
    <source>
        <dbReference type="EMBL" id="CAF1072084.1"/>
    </source>
</evidence>
<dbReference type="EMBL" id="CAJOBC010004743">
    <property type="protein sequence ID" value="CAF3839107.1"/>
    <property type="molecule type" value="Genomic_DNA"/>
</dbReference>
<dbReference type="Proteomes" id="UP000663829">
    <property type="component" value="Unassembled WGS sequence"/>
</dbReference>
<sequence>MFQGGPFTEGSVQGRVVSRKNKKLLLTFIDEIYAFNKLLSVPNGQTAGCFLNNLERIGDDTPVVFPIQTATDLKKKEIFIELKDGVYFLKPFFEIGDCPEFIRENADKKIFLISSGTMGELIVPQIAEWPQIHGIYIFCGNIAYHVEWALDYSEYITSFSDHQDDLLLRLTRDIAMYLEKKGDDYLDLMETAKSRSCYAWAIKLILRMRQVNNRLYRDIHDRVMAKFQSAEIASECTEEQDEMNNRKNEIPSQSTNRHTMAESPSLTPKLITGKSTIDDNDQISRLFNDVQDFTAVYFHAAHEENNQTHNTLKSIFNHLKLSVSLCECIHYMYSRKTSNIFFIVSSSLSKLIIPLLDELSQIKIIYVICEDKIEEDDWIKPEYLKIHNKIIINKNLLFEQLRKDISEHMRSIDRAAPLPLSQFRYTEKTRAIQDLSKESVIFIHFQLLIEMLLRMPPSSRAKKTFLDVCRRYYSNDEVELRNISHFEGTYKSDQAVLWYTRSCFVRLMNQALRTRDPDYLYMFRSFIIELHNQLTELYNSRPQLPLSPIYRGNVLPSSVIQNLKENIKGLVSMDTFLSATTNQQISDIFCGKGDSISPDCERVSFKFNINPSIKSKPYASIAKHSAVEHEDEILFSIGPVFRIKSFNEDRQNEILNFELDLTEEKNQRSVELTDYLKKRIGETPTLLTLGDFLCEIEEIPKDDERRAMIYNSLGCLMYEMKNIGAAQNYFEQAIEIMNIINSNYQLIILTRCNYEMAYFDSPLHPATSHAEAIELLTQATSAKYFESQILNNIGRLYYKKFDYPNAMEKFNQALDLLNELKVRYPPD</sequence>
<dbReference type="SMART" id="SM00028">
    <property type="entry name" value="TPR"/>
    <property type="match status" value="2"/>
</dbReference>
<keyword evidence="1" id="KW-0802">TPR repeat</keyword>
<gene>
    <name evidence="3" type="ORF">GPM918_LOCUS17327</name>
    <name evidence="4" type="ORF">SRO942_LOCUS17328</name>
</gene>
<dbReference type="Gene3D" id="1.25.40.10">
    <property type="entry name" value="Tetratricopeptide repeat domain"/>
    <property type="match status" value="1"/>
</dbReference>
<dbReference type="InterPro" id="IPR011990">
    <property type="entry name" value="TPR-like_helical_dom_sf"/>
</dbReference>
<evidence type="ECO:0000256" key="1">
    <source>
        <dbReference type="PROSITE-ProRule" id="PRU00339"/>
    </source>
</evidence>
<proteinExistence type="predicted"/>
<feature type="region of interest" description="Disordered" evidence="2">
    <location>
        <begin position="237"/>
        <end position="267"/>
    </location>
</feature>
<comment type="caution">
    <text evidence="3">The sequence shown here is derived from an EMBL/GenBank/DDBJ whole genome shotgun (WGS) entry which is preliminary data.</text>
</comment>
<dbReference type="Proteomes" id="UP000681722">
    <property type="component" value="Unassembled WGS sequence"/>
</dbReference>
<dbReference type="AlphaFoldDB" id="A0A814LYU7"/>
<organism evidence="3 5">
    <name type="scientific">Didymodactylos carnosus</name>
    <dbReference type="NCBI Taxonomy" id="1234261"/>
    <lineage>
        <taxon>Eukaryota</taxon>
        <taxon>Metazoa</taxon>
        <taxon>Spiralia</taxon>
        <taxon>Gnathifera</taxon>
        <taxon>Rotifera</taxon>
        <taxon>Eurotatoria</taxon>
        <taxon>Bdelloidea</taxon>
        <taxon>Philodinida</taxon>
        <taxon>Philodinidae</taxon>
        <taxon>Didymodactylos</taxon>
    </lineage>
</organism>
<evidence type="ECO:0000256" key="2">
    <source>
        <dbReference type="SAM" id="MobiDB-lite"/>
    </source>
</evidence>
<dbReference type="OrthoDB" id="19588at2759"/>
<dbReference type="SUPFAM" id="SSF56399">
    <property type="entry name" value="ADP-ribosylation"/>
    <property type="match status" value="1"/>
</dbReference>
<dbReference type="EMBL" id="CAJNOQ010004742">
    <property type="protein sequence ID" value="CAF1072084.1"/>
    <property type="molecule type" value="Genomic_DNA"/>
</dbReference>
<dbReference type="InterPro" id="IPR019734">
    <property type="entry name" value="TPR_rpt"/>
</dbReference>
<evidence type="ECO:0000313" key="4">
    <source>
        <dbReference type="EMBL" id="CAF3839107.1"/>
    </source>
</evidence>
<feature type="compositionally biased region" description="Polar residues" evidence="2">
    <location>
        <begin position="250"/>
        <end position="266"/>
    </location>
</feature>
<protein>
    <submittedName>
        <fullName evidence="3">Uncharacterized protein</fullName>
    </submittedName>
</protein>
<evidence type="ECO:0000313" key="5">
    <source>
        <dbReference type="Proteomes" id="UP000663829"/>
    </source>
</evidence>
<name>A0A814LYU7_9BILA</name>
<accession>A0A814LYU7</accession>
<keyword evidence="5" id="KW-1185">Reference proteome</keyword>
<dbReference type="PROSITE" id="PS50005">
    <property type="entry name" value="TPR"/>
    <property type="match status" value="1"/>
</dbReference>